<comment type="caution">
    <text evidence="1">The sequence shown here is derived from an EMBL/GenBank/DDBJ whole genome shotgun (WGS) entry which is preliminary data.</text>
</comment>
<protein>
    <submittedName>
        <fullName evidence="1">Uncharacterized protein</fullName>
    </submittedName>
</protein>
<organism evidence="1 2">
    <name type="scientific">Falsiroseomonas selenitidurans</name>
    <dbReference type="NCBI Taxonomy" id="2716335"/>
    <lineage>
        <taxon>Bacteria</taxon>
        <taxon>Pseudomonadati</taxon>
        <taxon>Pseudomonadota</taxon>
        <taxon>Alphaproteobacteria</taxon>
        <taxon>Acetobacterales</taxon>
        <taxon>Roseomonadaceae</taxon>
        <taxon>Falsiroseomonas</taxon>
    </lineage>
</organism>
<reference evidence="1 2" key="1">
    <citation type="submission" date="2020-03" db="EMBL/GenBank/DDBJ databases">
        <title>Roseomonas selenitidurans sp. nov. isolated from urban soil.</title>
        <authorList>
            <person name="Liu H."/>
        </authorList>
    </citation>
    <scope>NUCLEOTIDE SEQUENCE [LARGE SCALE GENOMIC DNA]</scope>
    <source>
        <strain evidence="1 2">BU-1</strain>
    </source>
</reference>
<proteinExistence type="predicted"/>
<dbReference type="Proteomes" id="UP000787635">
    <property type="component" value="Unassembled WGS sequence"/>
</dbReference>
<name>A0ABX1E738_9PROT</name>
<dbReference type="RefSeq" id="WP_168033729.1">
    <property type="nucleotide sequence ID" value="NZ_JAAVNE010000036.1"/>
</dbReference>
<sequence>MLSWLSRHFHRPRSADPTTFGDFLAGEAAFLGQKPALDYCKVKAGRGERALLEDPDFRAALAHCRWQSFAGSTLDVLALAEGWLRPHAAGAEPQLALRLAGLAAGFLDAAPVPEAERETLAAVKAELPDWLTRQQAAPPVPADRRAMRVEAPLLATLPIHPDQRRGETPAIRGALRFHLVAAQQRMEKLFDPAPLAARLLA</sequence>
<evidence type="ECO:0000313" key="1">
    <source>
        <dbReference type="EMBL" id="NKC33009.1"/>
    </source>
</evidence>
<evidence type="ECO:0000313" key="2">
    <source>
        <dbReference type="Proteomes" id="UP000787635"/>
    </source>
</evidence>
<accession>A0ABX1E738</accession>
<gene>
    <name evidence="1" type="ORF">HEQ75_19240</name>
</gene>
<keyword evidence="2" id="KW-1185">Reference proteome</keyword>
<dbReference type="EMBL" id="JAAVNE010000036">
    <property type="protein sequence ID" value="NKC33009.1"/>
    <property type="molecule type" value="Genomic_DNA"/>
</dbReference>